<gene>
    <name evidence="6" type="ORF">GCM10007879_16410</name>
</gene>
<keyword evidence="1" id="KW-0805">Transcription regulation</keyword>
<accession>A0ABQ5UTU8</accession>
<dbReference type="InterPro" id="IPR036271">
    <property type="entry name" value="Tet_transcr_reg_TetR-rel_C_sf"/>
</dbReference>
<dbReference type="InterPro" id="IPR001647">
    <property type="entry name" value="HTH_TetR"/>
</dbReference>
<evidence type="ECO:0000313" key="7">
    <source>
        <dbReference type="Proteomes" id="UP001161405"/>
    </source>
</evidence>
<evidence type="ECO:0000259" key="5">
    <source>
        <dbReference type="PROSITE" id="PS50977"/>
    </source>
</evidence>
<dbReference type="SUPFAM" id="SSF48498">
    <property type="entry name" value="Tetracyclin repressor-like, C-terminal domain"/>
    <property type="match status" value="1"/>
</dbReference>
<dbReference type="Gene3D" id="1.10.357.10">
    <property type="entry name" value="Tetracycline Repressor, domain 2"/>
    <property type="match status" value="1"/>
</dbReference>
<dbReference type="SUPFAM" id="SSF46689">
    <property type="entry name" value="Homeodomain-like"/>
    <property type="match status" value="1"/>
</dbReference>
<evidence type="ECO:0000256" key="2">
    <source>
        <dbReference type="ARBA" id="ARBA00023125"/>
    </source>
</evidence>
<protein>
    <submittedName>
        <fullName evidence="6">TetR family transcriptional regulator</fullName>
    </submittedName>
</protein>
<dbReference type="PROSITE" id="PS50977">
    <property type="entry name" value="HTH_TETR_2"/>
    <property type="match status" value="1"/>
</dbReference>
<feature type="DNA-binding region" description="H-T-H motif" evidence="4">
    <location>
        <begin position="33"/>
        <end position="52"/>
    </location>
</feature>
<keyword evidence="3" id="KW-0804">Transcription</keyword>
<sequence length="200" mass="22912">MVRTIAKDHEEKRLAILKTAAKFFAKNGFDRSSMSQLAIECGVSKALIYHYYESKEVLLYDIIFTHLKDLVDAVDAVKQNEDPEQHLRNLVHAILGQYRDADAEHKLQLEATTSLPRANQKTLADMQRRLVVTLSDAINAVSPMCFEQREETLRPVTMSLFGMLNWFYLWYRRGKGMTRSDYADLATDLLIGGIKGLEKQ</sequence>
<dbReference type="InterPro" id="IPR009057">
    <property type="entry name" value="Homeodomain-like_sf"/>
</dbReference>
<organism evidence="6 7">
    <name type="scientific">Maritalea porphyrae</name>
    <dbReference type="NCBI Taxonomy" id="880732"/>
    <lineage>
        <taxon>Bacteria</taxon>
        <taxon>Pseudomonadati</taxon>
        <taxon>Pseudomonadota</taxon>
        <taxon>Alphaproteobacteria</taxon>
        <taxon>Hyphomicrobiales</taxon>
        <taxon>Devosiaceae</taxon>
        <taxon>Maritalea</taxon>
    </lineage>
</organism>
<name>A0ABQ5UTU8_9HYPH</name>
<dbReference type="EMBL" id="BSNI01000002">
    <property type="protein sequence ID" value="GLQ17392.1"/>
    <property type="molecule type" value="Genomic_DNA"/>
</dbReference>
<evidence type="ECO:0000256" key="4">
    <source>
        <dbReference type="PROSITE-ProRule" id="PRU00335"/>
    </source>
</evidence>
<dbReference type="Gene3D" id="1.10.10.60">
    <property type="entry name" value="Homeodomain-like"/>
    <property type="match status" value="1"/>
</dbReference>
<dbReference type="Pfam" id="PF17932">
    <property type="entry name" value="TetR_C_24"/>
    <property type="match status" value="1"/>
</dbReference>
<dbReference type="RefSeq" id="WP_284363520.1">
    <property type="nucleotide sequence ID" value="NZ_BSNI01000002.1"/>
</dbReference>
<keyword evidence="2 4" id="KW-0238">DNA-binding</keyword>
<feature type="domain" description="HTH tetR-type" evidence="5">
    <location>
        <begin position="10"/>
        <end position="70"/>
    </location>
</feature>
<keyword evidence="7" id="KW-1185">Reference proteome</keyword>
<dbReference type="PANTHER" id="PTHR30055">
    <property type="entry name" value="HTH-TYPE TRANSCRIPTIONAL REGULATOR RUTR"/>
    <property type="match status" value="1"/>
</dbReference>
<evidence type="ECO:0000256" key="1">
    <source>
        <dbReference type="ARBA" id="ARBA00023015"/>
    </source>
</evidence>
<dbReference type="Proteomes" id="UP001161405">
    <property type="component" value="Unassembled WGS sequence"/>
</dbReference>
<evidence type="ECO:0000313" key="6">
    <source>
        <dbReference type="EMBL" id="GLQ17392.1"/>
    </source>
</evidence>
<dbReference type="Pfam" id="PF00440">
    <property type="entry name" value="TetR_N"/>
    <property type="match status" value="1"/>
</dbReference>
<proteinExistence type="predicted"/>
<comment type="caution">
    <text evidence="6">The sequence shown here is derived from an EMBL/GenBank/DDBJ whole genome shotgun (WGS) entry which is preliminary data.</text>
</comment>
<dbReference type="PRINTS" id="PR00455">
    <property type="entry name" value="HTHTETR"/>
</dbReference>
<dbReference type="InterPro" id="IPR050109">
    <property type="entry name" value="HTH-type_TetR-like_transc_reg"/>
</dbReference>
<dbReference type="InterPro" id="IPR041490">
    <property type="entry name" value="KstR2_TetR_C"/>
</dbReference>
<reference evidence="6" key="1">
    <citation type="journal article" date="2014" name="Int. J. Syst. Evol. Microbiol.">
        <title>Complete genome of a new Firmicutes species belonging to the dominant human colonic microbiota ('Ruminococcus bicirculans') reveals two chromosomes and a selective capacity to utilize plant glucans.</title>
        <authorList>
            <consortium name="NISC Comparative Sequencing Program"/>
            <person name="Wegmann U."/>
            <person name="Louis P."/>
            <person name="Goesmann A."/>
            <person name="Henrissat B."/>
            <person name="Duncan S.H."/>
            <person name="Flint H.J."/>
        </authorList>
    </citation>
    <scope>NUCLEOTIDE SEQUENCE</scope>
    <source>
        <strain evidence="6">NBRC 107169</strain>
    </source>
</reference>
<dbReference type="PANTHER" id="PTHR30055:SF234">
    <property type="entry name" value="HTH-TYPE TRANSCRIPTIONAL REGULATOR BETI"/>
    <property type="match status" value="1"/>
</dbReference>
<evidence type="ECO:0000256" key="3">
    <source>
        <dbReference type="ARBA" id="ARBA00023163"/>
    </source>
</evidence>
<reference evidence="6" key="2">
    <citation type="submission" date="2023-01" db="EMBL/GenBank/DDBJ databases">
        <title>Draft genome sequence of Maritalea porphyrae strain NBRC 107169.</title>
        <authorList>
            <person name="Sun Q."/>
            <person name="Mori K."/>
        </authorList>
    </citation>
    <scope>NUCLEOTIDE SEQUENCE</scope>
    <source>
        <strain evidence="6">NBRC 107169</strain>
    </source>
</reference>